<dbReference type="PANTHER" id="PTHR11884:SF1">
    <property type="entry name" value="GOLGI APPARATUS PROTEIN 1"/>
    <property type="match status" value="1"/>
</dbReference>
<evidence type="ECO:0000256" key="5">
    <source>
        <dbReference type="ARBA" id="ARBA00022989"/>
    </source>
</evidence>
<sequence length="1082" mass="124852">MQICYLCYYVIFYLIQTSYFIEKCLVGASNKEESRLAFECKNIDKICPQILKNELDILECVHFSDSPSTELLGEKCQNEVWTYAANLLQYKNMQDLLEPYCRTDMQTLTCKFRDRPGALLKCFIDNINDIKTKECANFVQRLRFLTFLDARALKLFIEECNDDVNRYSCALGKNSEMTLSCLQRHLLKLQKPCQMQVLHLSELQAENIKYDRQLFMKCGSERHQFCKDVTVGSGQVYECLLQHKDEPGMSSQCSNELLRHEQLIAQDYQVSRGLVRACKEDIKNNRCRKSVSDDRDIRLAQILLCLENATRYGPNSVQPKCKEEMLAHRKMLLEDYRLSPELANSCQREISSLCKKMELGGKTIHCLMEYAGTRTPKRISPACYKELENLLKEADVGEDWRADPVLWKSCQSVANVACHNVIGGESRMMSCLMGKIGTEVMTLECEKSLRQILYFEARDFKLDPLLFKACHEEANKLCVSGHSWSFATRMNSKSVGQPSTFVLPCLYTNTNKLNAACLLELRRVMRQRALSVDLHPMIEMFCLEDLSRYCNEKTGKGEEILCLQDNLERLTSDCSVAIYNFTEVQSEYMELNPIITSNCKEVINELCSNVQIKDQDVMDCLIEKKNDPLMKLHLKCRASVEHQQLISLKDYHFTYKFKKACKVHVSRFCPGAKIKSEVVRCLSEVIRNDTLLEQKPHVPKECHQQLRAQLLQLRENIDLNPKLKADCASDIREHCSKVPHGNAKVLECLTSKKRFLSDMCRRRIFNIEKQELTDSFTDYTLISTCKAMLNKFCPNMSANEQPLTCLKKYKYAEDFDYNCRAIVVKRMLEQISDYRFNPNLHRECRNDISNLCYSVIANQMDEKELEGKVIQCLKVQFRAGKLSSNCEHEMVVILREAALNYNLNLLLVDVCSVEIAELCENLSDNIGKGEVEECLKQALYNGQISNKLCKQEIIELLNEAKADIHADPLLYKACSRDIEFYCSHIQKGAGRQLECIIGVLHDNNPQTRLQWSCEKMLKERVEMYKIKAPKKLENLQELYGQVYHSPSKKYFIVVGMSFVGMIFILGMFCGRAMRRSIIGKNK</sequence>
<organism evidence="10 11">
    <name type="scientific">Rhynocoris fuscipes</name>
    <dbReference type="NCBI Taxonomy" id="488301"/>
    <lineage>
        <taxon>Eukaryota</taxon>
        <taxon>Metazoa</taxon>
        <taxon>Ecdysozoa</taxon>
        <taxon>Arthropoda</taxon>
        <taxon>Hexapoda</taxon>
        <taxon>Insecta</taxon>
        <taxon>Pterygota</taxon>
        <taxon>Neoptera</taxon>
        <taxon>Paraneoptera</taxon>
        <taxon>Hemiptera</taxon>
        <taxon>Heteroptera</taxon>
        <taxon>Panheteroptera</taxon>
        <taxon>Cimicomorpha</taxon>
        <taxon>Reduviidae</taxon>
        <taxon>Harpactorinae</taxon>
        <taxon>Harpactorini</taxon>
        <taxon>Rhynocoris</taxon>
    </lineage>
</organism>
<comment type="subcellular location">
    <subcellularLocation>
        <location evidence="1">Membrane</location>
        <topology evidence="1">Single-pass type I membrane protein</topology>
    </subcellularLocation>
</comment>
<dbReference type="InterPro" id="IPR039728">
    <property type="entry name" value="GLG1"/>
</dbReference>
<keyword evidence="7" id="KW-0325">Glycoprotein</keyword>
<proteinExistence type="predicted"/>
<reference evidence="10 11" key="1">
    <citation type="submission" date="2022-12" db="EMBL/GenBank/DDBJ databases">
        <title>Chromosome-level genome assembly of true bugs.</title>
        <authorList>
            <person name="Ma L."/>
            <person name="Li H."/>
        </authorList>
    </citation>
    <scope>NUCLEOTIDE SEQUENCE [LARGE SCALE GENOMIC DNA]</scope>
    <source>
        <strain evidence="10">Lab_2022b</strain>
    </source>
</reference>
<evidence type="ECO:0000256" key="3">
    <source>
        <dbReference type="ARBA" id="ARBA00022729"/>
    </source>
</evidence>
<evidence type="ECO:0000256" key="4">
    <source>
        <dbReference type="ARBA" id="ARBA00022737"/>
    </source>
</evidence>
<name>A0AAW1DPZ9_9HEMI</name>
<feature type="repeat" description="Cys-rich GLG1" evidence="8">
    <location>
        <begin position="188"/>
        <end position="248"/>
    </location>
</feature>
<keyword evidence="3" id="KW-0732">Signal</keyword>
<protein>
    <recommendedName>
        <fullName evidence="12">Golgi apparatus protein 1</fullName>
    </recommendedName>
</protein>
<evidence type="ECO:0000256" key="8">
    <source>
        <dbReference type="PROSITE-ProRule" id="PRU00622"/>
    </source>
</evidence>
<keyword evidence="2 9" id="KW-0812">Transmembrane</keyword>
<dbReference type="InterPro" id="IPR017873">
    <property type="entry name" value="Cys-rich_GLG1_repeat_euk"/>
</dbReference>
<feature type="repeat" description="Cys-rich GLG1" evidence="8">
    <location>
        <begin position="631"/>
        <end position="690"/>
    </location>
</feature>
<dbReference type="EMBL" id="JAPXFL010000002">
    <property type="protein sequence ID" value="KAK9511032.1"/>
    <property type="molecule type" value="Genomic_DNA"/>
</dbReference>
<feature type="repeat" description="Cys-rich GLG1" evidence="8">
    <location>
        <begin position="814"/>
        <end position="881"/>
    </location>
</feature>
<feature type="transmembrane region" description="Helical" evidence="9">
    <location>
        <begin position="1050"/>
        <end position="1070"/>
    </location>
</feature>
<evidence type="ECO:0000256" key="9">
    <source>
        <dbReference type="SAM" id="Phobius"/>
    </source>
</evidence>
<accession>A0AAW1DPZ9</accession>
<keyword evidence="11" id="KW-1185">Reference proteome</keyword>
<evidence type="ECO:0000256" key="1">
    <source>
        <dbReference type="ARBA" id="ARBA00004479"/>
    </source>
</evidence>
<dbReference type="AlphaFoldDB" id="A0AAW1DPZ9"/>
<evidence type="ECO:0008006" key="12">
    <source>
        <dbReference type="Google" id="ProtNLM"/>
    </source>
</evidence>
<evidence type="ECO:0000313" key="10">
    <source>
        <dbReference type="EMBL" id="KAK9511032.1"/>
    </source>
</evidence>
<feature type="repeat" description="Cys-rich GLG1" evidence="8">
    <location>
        <begin position="944"/>
        <end position="1004"/>
    </location>
</feature>
<keyword evidence="6 9" id="KW-0472">Membrane</keyword>
<evidence type="ECO:0000256" key="2">
    <source>
        <dbReference type="ARBA" id="ARBA00022692"/>
    </source>
</evidence>
<comment type="caution">
    <text evidence="10">The sequence shown here is derived from an EMBL/GenBank/DDBJ whole genome shotgun (WGS) entry which is preliminary data.</text>
</comment>
<dbReference type="InterPro" id="IPR001893">
    <property type="entry name" value="Cys-rich_GLG1_repeat"/>
</dbReference>
<evidence type="ECO:0000313" key="11">
    <source>
        <dbReference type="Proteomes" id="UP001461498"/>
    </source>
</evidence>
<dbReference type="Proteomes" id="UP001461498">
    <property type="component" value="Unassembled WGS sequence"/>
</dbReference>
<evidence type="ECO:0000256" key="7">
    <source>
        <dbReference type="ARBA" id="ARBA00023180"/>
    </source>
</evidence>
<dbReference type="GO" id="GO:0017134">
    <property type="term" value="F:fibroblast growth factor binding"/>
    <property type="evidence" value="ECO:0007669"/>
    <property type="project" value="TreeGrafter"/>
</dbReference>
<gene>
    <name evidence="10" type="ORF">O3M35_005681</name>
</gene>
<keyword evidence="4" id="KW-0677">Repeat</keyword>
<keyword evidence="5 9" id="KW-1133">Transmembrane helix</keyword>
<dbReference type="Pfam" id="PF00839">
    <property type="entry name" value="Cys_rich_FGFR"/>
    <property type="match status" value="13"/>
</dbReference>
<evidence type="ECO:0000256" key="6">
    <source>
        <dbReference type="ARBA" id="ARBA00023136"/>
    </source>
</evidence>
<dbReference type="GO" id="GO:0000139">
    <property type="term" value="C:Golgi membrane"/>
    <property type="evidence" value="ECO:0007669"/>
    <property type="project" value="InterPro"/>
</dbReference>
<feature type="repeat" description="Cys-rich GLG1" evidence="8">
    <location>
        <begin position="316"/>
        <end position="375"/>
    </location>
</feature>
<dbReference type="PANTHER" id="PTHR11884">
    <property type="entry name" value="SELECTIN LIGAND RELATED"/>
    <property type="match status" value="1"/>
</dbReference>
<dbReference type="PROSITE" id="PS51289">
    <property type="entry name" value="GLG1_C_RICH"/>
    <property type="match status" value="5"/>
</dbReference>